<dbReference type="PROSITE" id="PS50850">
    <property type="entry name" value="MFS"/>
    <property type="match status" value="1"/>
</dbReference>
<reference evidence="9 10" key="1">
    <citation type="submission" date="2016-06" db="EMBL/GenBank/DDBJ databases">
        <authorList>
            <person name="Kjaerup R.B."/>
            <person name="Dalgaard T.S."/>
            <person name="Juul-Madsen H.R."/>
        </authorList>
    </citation>
    <scope>NUCLEOTIDE SEQUENCE [LARGE SCALE GENOMIC DNA]</scope>
    <source>
        <strain evidence="9 10">DSM 16361</strain>
    </source>
</reference>
<keyword evidence="6 7" id="KW-0472">Membrane</keyword>
<dbReference type="InterPro" id="IPR036259">
    <property type="entry name" value="MFS_trans_sf"/>
</dbReference>
<keyword evidence="3" id="KW-1003">Cell membrane</keyword>
<feature type="transmembrane region" description="Helical" evidence="7">
    <location>
        <begin position="46"/>
        <end position="67"/>
    </location>
</feature>
<protein>
    <submittedName>
        <fullName evidence="9">Major facilitator superfamily MFS_1</fullName>
    </submittedName>
</protein>
<evidence type="ECO:0000256" key="3">
    <source>
        <dbReference type="ARBA" id="ARBA00022475"/>
    </source>
</evidence>
<evidence type="ECO:0000259" key="8">
    <source>
        <dbReference type="PROSITE" id="PS50850"/>
    </source>
</evidence>
<feature type="transmembrane region" description="Helical" evidence="7">
    <location>
        <begin position="297"/>
        <end position="319"/>
    </location>
</feature>
<dbReference type="SUPFAM" id="SSF103473">
    <property type="entry name" value="MFS general substrate transporter"/>
    <property type="match status" value="1"/>
</dbReference>
<proteinExistence type="predicted"/>
<feature type="transmembrane region" description="Helical" evidence="7">
    <location>
        <begin position="331"/>
        <end position="354"/>
    </location>
</feature>
<comment type="subcellular location">
    <subcellularLocation>
        <location evidence="1">Cell membrane</location>
        <topology evidence="1">Multi-pass membrane protein</topology>
    </subcellularLocation>
</comment>
<evidence type="ECO:0000256" key="2">
    <source>
        <dbReference type="ARBA" id="ARBA00022448"/>
    </source>
</evidence>
<dbReference type="Pfam" id="PF07690">
    <property type="entry name" value="MFS_1"/>
    <property type="match status" value="1"/>
</dbReference>
<evidence type="ECO:0000313" key="10">
    <source>
        <dbReference type="Proteomes" id="UP000214566"/>
    </source>
</evidence>
<keyword evidence="2" id="KW-0813">Transport</keyword>
<dbReference type="GO" id="GO:0022857">
    <property type="term" value="F:transmembrane transporter activity"/>
    <property type="evidence" value="ECO:0007669"/>
    <property type="project" value="InterPro"/>
</dbReference>
<organism evidence="9 10">
    <name type="scientific">Thiomonas delicata</name>
    <name type="common">Thiomonas cuprina</name>
    <dbReference type="NCBI Taxonomy" id="364030"/>
    <lineage>
        <taxon>Bacteria</taxon>
        <taxon>Pseudomonadati</taxon>
        <taxon>Pseudomonadota</taxon>
        <taxon>Betaproteobacteria</taxon>
        <taxon>Burkholderiales</taxon>
        <taxon>Thiomonas</taxon>
    </lineage>
</organism>
<evidence type="ECO:0000256" key="6">
    <source>
        <dbReference type="ARBA" id="ARBA00023136"/>
    </source>
</evidence>
<dbReference type="Gene3D" id="1.20.1250.20">
    <property type="entry name" value="MFS general substrate transporter like domains"/>
    <property type="match status" value="2"/>
</dbReference>
<dbReference type="Proteomes" id="UP000214566">
    <property type="component" value="Unassembled WGS sequence"/>
</dbReference>
<feature type="transmembrane region" description="Helical" evidence="7">
    <location>
        <begin position="240"/>
        <end position="260"/>
    </location>
</feature>
<name>A0A238D2V9_THIDL</name>
<keyword evidence="5 7" id="KW-1133">Transmembrane helix</keyword>
<dbReference type="PANTHER" id="PTHR23521">
    <property type="entry name" value="TRANSPORTER MFS SUPERFAMILY"/>
    <property type="match status" value="1"/>
</dbReference>
<dbReference type="RefSeq" id="WP_013123570.1">
    <property type="nucleotide sequence ID" value="NZ_LT592170.1"/>
</dbReference>
<keyword evidence="4 7" id="KW-0812">Transmembrane</keyword>
<feature type="transmembrane region" description="Helical" evidence="7">
    <location>
        <begin position="12"/>
        <end position="34"/>
    </location>
</feature>
<feature type="transmembrane region" description="Helical" evidence="7">
    <location>
        <begin position="102"/>
        <end position="124"/>
    </location>
</feature>
<feature type="transmembrane region" description="Helical" evidence="7">
    <location>
        <begin position="202"/>
        <end position="220"/>
    </location>
</feature>
<dbReference type="InterPro" id="IPR011701">
    <property type="entry name" value="MFS"/>
</dbReference>
<dbReference type="CDD" id="cd17477">
    <property type="entry name" value="MFS_YcaD_like"/>
    <property type="match status" value="1"/>
</dbReference>
<dbReference type="OrthoDB" id="8878646at2"/>
<gene>
    <name evidence="9" type="ORF">THIARS_60304</name>
</gene>
<feature type="transmembrane region" description="Helical" evidence="7">
    <location>
        <begin position="136"/>
        <end position="157"/>
    </location>
</feature>
<dbReference type="InterPro" id="IPR047200">
    <property type="entry name" value="MFS_YcaD-like"/>
</dbReference>
<evidence type="ECO:0000256" key="7">
    <source>
        <dbReference type="SAM" id="Phobius"/>
    </source>
</evidence>
<feature type="transmembrane region" description="Helical" evidence="7">
    <location>
        <begin position="79"/>
        <end position="96"/>
    </location>
</feature>
<keyword evidence="10" id="KW-1185">Reference proteome</keyword>
<dbReference type="InterPro" id="IPR020846">
    <property type="entry name" value="MFS_dom"/>
</dbReference>
<feature type="transmembrane region" description="Helical" evidence="7">
    <location>
        <begin position="272"/>
        <end position="291"/>
    </location>
</feature>
<feature type="transmembrane region" description="Helical" evidence="7">
    <location>
        <begin position="360"/>
        <end position="378"/>
    </location>
</feature>
<evidence type="ECO:0000256" key="4">
    <source>
        <dbReference type="ARBA" id="ARBA00022692"/>
    </source>
</evidence>
<feature type="domain" description="Major facilitator superfamily (MFS) profile" evidence="8">
    <location>
        <begin position="7"/>
        <end position="385"/>
    </location>
</feature>
<evidence type="ECO:0000313" key="9">
    <source>
        <dbReference type="EMBL" id="SBP87591.1"/>
    </source>
</evidence>
<accession>A0A238D2V9</accession>
<dbReference type="EMBL" id="FLMQ01000055">
    <property type="protein sequence ID" value="SBP87591.1"/>
    <property type="molecule type" value="Genomic_DNA"/>
</dbReference>
<feature type="transmembrane region" description="Helical" evidence="7">
    <location>
        <begin position="163"/>
        <end position="182"/>
    </location>
</feature>
<sequence>MQNVESAAHRAALAGVIASNGVAAMAYGLLQPVLTIRLAHADHSDLVIGAVASAWALGIVAGSPFYARIIRRFGRKPSLLFGLFSAGMLMLLFTTTSQVMVWGLLQCIQGLAFGHFWVLSESLINTWVAPSVRGRVASLYVTVLGVCGALGPLWINVIGTGGVLPFVTCAALLGVAATPLLWMQDSETRTEEAQQPPRHAAAILMAFPGLIVLGFAAGFADHGPQSLLPPFALDMGATVHAVSLMLFAMALGRALFVVPIGILADRSSLERVLAACAATTAVLVVGVYLLWSHVWVALILWFILGALFDAFYALGMTWIGHFVPAPDLPVANTAFVVLHSLGGFGGTTLLGAVMDWWGPVGYPLAISGFAVPVALLWMQAAGRTRQRIRETDGVV</sequence>
<dbReference type="AlphaFoldDB" id="A0A238D2V9"/>
<dbReference type="GO" id="GO:0005886">
    <property type="term" value="C:plasma membrane"/>
    <property type="evidence" value="ECO:0007669"/>
    <property type="project" value="UniProtKB-SubCell"/>
</dbReference>
<dbReference type="PANTHER" id="PTHR23521:SF2">
    <property type="entry name" value="TRANSPORTER MFS SUPERFAMILY"/>
    <property type="match status" value="1"/>
</dbReference>
<evidence type="ECO:0000256" key="1">
    <source>
        <dbReference type="ARBA" id="ARBA00004651"/>
    </source>
</evidence>
<evidence type="ECO:0000256" key="5">
    <source>
        <dbReference type="ARBA" id="ARBA00022989"/>
    </source>
</evidence>